<keyword evidence="2" id="KW-0813">Transport</keyword>
<evidence type="ECO:0000256" key="1">
    <source>
        <dbReference type="ARBA" id="ARBA00005417"/>
    </source>
</evidence>
<evidence type="ECO:0000256" key="3">
    <source>
        <dbReference type="ARBA" id="ARBA00022741"/>
    </source>
</evidence>
<dbReference type="PROSITE" id="PS00211">
    <property type="entry name" value="ABC_TRANSPORTER_1"/>
    <property type="match status" value="1"/>
</dbReference>
<dbReference type="InterPro" id="IPR015860">
    <property type="entry name" value="ABC_transpr_TagH-like"/>
</dbReference>
<dbReference type="InterPro" id="IPR050683">
    <property type="entry name" value="Bact_Polysacc_Export_ATP-bd"/>
</dbReference>
<dbReference type="Gene3D" id="3.40.50.300">
    <property type="entry name" value="P-loop containing nucleotide triphosphate hydrolases"/>
    <property type="match status" value="1"/>
</dbReference>
<name>A0ABS9Z470_9HYPH</name>
<comment type="similarity">
    <text evidence="1">Belongs to the ABC transporter superfamily.</text>
</comment>
<proteinExistence type="inferred from homology"/>
<dbReference type="RefSeq" id="WP_243065898.1">
    <property type="nucleotide sequence ID" value="NZ_JAIVFK010000003.1"/>
</dbReference>
<evidence type="ECO:0000313" key="7">
    <source>
        <dbReference type="Proteomes" id="UP001139104"/>
    </source>
</evidence>
<sequence>MIVFDRVTKRYRAGREEKTILDRASFSFDAGHNYGILGGNGAGKSTLLRIIAGAEHPNSGWISRRARVSFPLGFSGTFHGHLSGRQNAAFLARIYGVDERRVADFVWDFAELGAYFDMPIQTYSSGMAAKLAFGVSLAIDFDVYLVDEVTEVGDARFRKKCAAAFMERMAKSDIIMVSHNSHTIKAYCDRGAVLNDGRLEFFDSIDEAMRVHRNILGASDA</sequence>
<organism evidence="6 7">
    <name type="scientific">Candidatus Rhodoblastus alkanivorans</name>
    <dbReference type="NCBI Taxonomy" id="2954117"/>
    <lineage>
        <taxon>Bacteria</taxon>
        <taxon>Pseudomonadati</taxon>
        <taxon>Pseudomonadota</taxon>
        <taxon>Alphaproteobacteria</taxon>
        <taxon>Hyphomicrobiales</taxon>
        <taxon>Rhodoblastaceae</taxon>
        <taxon>Rhodoblastus</taxon>
    </lineage>
</organism>
<dbReference type="PANTHER" id="PTHR46743">
    <property type="entry name" value="TEICHOIC ACIDS EXPORT ATP-BINDING PROTEIN TAGH"/>
    <property type="match status" value="1"/>
</dbReference>
<protein>
    <submittedName>
        <fullName evidence="6">ABC transporter ATP-binding protein</fullName>
    </submittedName>
</protein>
<keyword evidence="3" id="KW-0547">Nucleotide-binding</keyword>
<accession>A0ABS9Z470</accession>
<gene>
    <name evidence="6" type="ORF">K2U94_03605</name>
</gene>
<keyword evidence="4 6" id="KW-0067">ATP-binding</keyword>
<dbReference type="InterPro" id="IPR017871">
    <property type="entry name" value="ABC_transporter-like_CS"/>
</dbReference>
<feature type="domain" description="ABC transporter" evidence="5">
    <location>
        <begin position="2"/>
        <end position="221"/>
    </location>
</feature>
<dbReference type="SUPFAM" id="SSF52540">
    <property type="entry name" value="P-loop containing nucleoside triphosphate hydrolases"/>
    <property type="match status" value="1"/>
</dbReference>
<keyword evidence="7" id="KW-1185">Reference proteome</keyword>
<dbReference type="GO" id="GO:0005524">
    <property type="term" value="F:ATP binding"/>
    <property type="evidence" value="ECO:0007669"/>
    <property type="project" value="UniProtKB-KW"/>
</dbReference>
<dbReference type="InterPro" id="IPR003593">
    <property type="entry name" value="AAA+_ATPase"/>
</dbReference>
<dbReference type="Proteomes" id="UP001139104">
    <property type="component" value="Unassembled WGS sequence"/>
</dbReference>
<evidence type="ECO:0000313" key="6">
    <source>
        <dbReference type="EMBL" id="MCI4681856.1"/>
    </source>
</evidence>
<evidence type="ECO:0000259" key="5">
    <source>
        <dbReference type="PROSITE" id="PS50893"/>
    </source>
</evidence>
<dbReference type="InterPro" id="IPR027417">
    <property type="entry name" value="P-loop_NTPase"/>
</dbReference>
<evidence type="ECO:0000256" key="4">
    <source>
        <dbReference type="ARBA" id="ARBA00022840"/>
    </source>
</evidence>
<dbReference type="CDD" id="cd03220">
    <property type="entry name" value="ABC_KpsT_Wzt"/>
    <property type="match status" value="1"/>
</dbReference>
<dbReference type="InterPro" id="IPR003439">
    <property type="entry name" value="ABC_transporter-like_ATP-bd"/>
</dbReference>
<dbReference type="PROSITE" id="PS50893">
    <property type="entry name" value="ABC_TRANSPORTER_2"/>
    <property type="match status" value="1"/>
</dbReference>
<reference evidence="6" key="1">
    <citation type="journal article" date="2022" name="ISME J.">
        <title>Identification of active gaseous-alkane degraders at natural gas seeps.</title>
        <authorList>
            <person name="Farhan Ul Haque M."/>
            <person name="Hernandez M."/>
            <person name="Crombie A.T."/>
            <person name="Murrell J.C."/>
        </authorList>
    </citation>
    <scope>NUCLEOTIDE SEQUENCE</scope>
    <source>
        <strain evidence="6">PC2</strain>
    </source>
</reference>
<dbReference type="SMART" id="SM00382">
    <property type="entry name" value="AAA"/>
    <property type="match status" value="1"/>
</dbReference>
<dbReference type="PANTHER" id="PTHR46743:SF2">
    <property type="entry name" value="TEICHOIC ACIDS EXPORT ATP-BINDING PROTEIN TAGH"/>
    <property type="match status" value="1"/>
</dbReference>
<evidence type="ECO:0000256" key="2">
    <source>
        <dbReference type="ARBA" id="ARBA00022448"/>
    </source>
</evidence>
<comment type="caution">
    <text evidence="6">The sequence shown here is derived from an EMBL/GenBank/DDBJ whole genome shotgun (WGS) entry which is preliminary data.</text>
</comment>
<dbReference type="EMBL" id="JAIVFP010000001">
    <property type="protein sequence ID" value="MCI4681856.1"/>
    <property type="molecule type" value="Genomic_DNA"/>
</dbReference>
<dbReference type="Pfam" id="PF00005">
    <property type="entry name" value="ABC_tran"/>
    <property type="match status" value="1"/>
</dbReference>